<dbReference type="PROSITE" id="PS00973">
    <property type="entry name" value="USP_2"/>
    <property type="match status" value="1"/>
</dbReference>
<proteinExistence type="predicted"/>
<organism evidence="6 7">
    <name type="scientific">Durusdinium trenchii</name>
    <dbReference type="NCBI Taxonomy" id="1381693"/>
    <lineage>
        <taxon>Eukaryota</taxon>
        <taxon>Sar</taxon>
        <taxon>Alveolata</taxon>
        <taxon>Dinophyceae</taxon>
        <taxon>Suessiales</taxon>
        <taxon>Symbiodiniaceae</taxon>
        <taxon>Durusdinium</taxon>
    </lineage>
</organism>
<evidence type="ECO:0000313" key="6">
    <source>
        <dbReference type="EMBL" id="CAK8991898.1"/>
    </source>
</evidence>
<dbReference type="InterPro" id="IPR001394">
    <property type="entry name" value="Peptidase_C19_UCH"/>
</dbReference>
<evidence type="ECO:0000313" key="7">
    <source>
        <dbReference type="Proteomes" id="UP001642464"/>
    </source>
</evidence>
<dbReference type="PROSITE" id="PS50235">
    <property type="entry name" value="USP_3"/>
    <property type="match status" value="1"/>
</dbReference>
<dbReference type="Gene3D" id="1.10.238.10">
    <property type="entry name" value="EF-hand"/>
    <property type="match status" value="1"/>
</dbReference>
<dbReference type="SUPFAM" id="SSF54001">
    <property type="entry name" value="Cysteine proteinases"/>
    <property type="match status" value="1"/>
</dbReference>
<feature type="region of interest" description="Disordered" evidence="2">
    <location>
        <begin position="459"/>
        <end position="497"/>
    </location>
</feature>
<feature type="domain" description="EF-hand" evidence="3">
    <location>
        <begin position="62"/>
        <end position="97"/>
    </location>
</feature>
<keyword evidence="6" id="KW-0378">Hydrolase</keyword>
<dbReference type="Gene3D" id="3.30.2230.10">
    <property type="entry name" value="DUSP-like"/>
    <property type="match status" value="1"/>
</dbReference>
<dbReference type="Gene3D" id="3.90.70.10">
    <property type="entry name" value="Cysteine proteinases"/>
    <property type="match status" value="2"/>
</dbReference>
<keyword evidence="6" id="KW-0645">Protease</keyword>
<feature type="region of interest" description="Disordered" evidence="2">
    <location>
        <begin position="1197"/>
        <end position="1249"/>
    </location>
</feature>
<dbReference type="Pfam" id="PF00443">
    <property type="entry name" value="UCH"/>
    <property type="match status" value="1"/>
</dbReference>
<dbReference type="SUPFAM" id="SSF143791">
    <property type="entry name" value="DUSP-like"/>
    <property type="match status" value="1"/>
</dbReference>
<protein>
    <submittedName>
        <fullName evidence="6">Ubiquitin carboxyl-terminal hydrolase 32 (Deubiquitinating enzyme 32) (Renal carcinoma antigen NY-REN-60) (Ubiquitin thioesterase 32) (Ubiquitin-specific-processing protease 32)</fullName>
    </submittedName>
</protein>
<dbReference type="InterPro" id="IPR028889">
    <property type="entry name" value="USP"/>
</dbReference>
<name>A0ABP0HQ22_9DINO</name>
<dbReference type="Gene3D" id="3.10.20.90">
    <property type="entry name" value="Phosphatidylinositol 3-kinase Catalytic Subunit, Chain A, domain 1"/>
    <property type="match status" value="1"/>
</dbReference>
<dbReference type="InterPro" id="IPR038765">
    <property type="entry name" value="Papain-like_cys_pep_sf"/>
</dbReference>
<dbReference type="PROSITE" id="PS00972">
    <property type="entry name" value="USP_1"/>
    <property type="match status" value="1"/>
</dbReference>
<dbReference type="InterPro" id="IPR011992">
    <property type="entry name" value="EF-hand-dom_pair"/>
</dbReference>
<evidence type="ECO:0000256" key="1">
    <source>
        <dbReference type="ARBA" id="ARBA00022837"/>
    </source>
</evidence>
<dbReference type="InterPro" id="IPR018247">
    <property type="entry name" value="EF_Hand_1_Ca_BS"/>
</dbReference>
<evidence type="ECO:0000259" key="3">
    <source>
        <dbReference type="PROSITE" id="PS50222"/>
    </source>
</evidence>
<dbReference type="InterPro" id="IPR050185">
    <property type="entry name" value="Ub_carboxyl-term_hydrolase"/>
</dbReference>
<sequence>MGNSPSRAGVSLEVARKRFSNVELHVFEEGFDRLCKANPRFGFAEIDYETFSKLLLADFPDIPEALTQRMFAVMDTNGSGSLDQGEFVCGLCVLCRSKLEERLRFLFAVYDVHNKRALDRKTLEHFADLLDDPRLTQDERFSSRALIDEAFKMASTPRGTSLGGADLTMEAFSKVVVRFTDAPLISWCAHVGQRLLDPLFQLPEPSPSAATTRMKRSMSKLRFDAADKAPGRAVPPVSSEQKHMLRYQSSRGQLKEASLFKRHFVAPTQDAFVPGESWFVVATSWFVSWKKYAGLTDDGFGLEACSPKHRRHIHAEGREADQQAHMLSDAHKRPGPIDNRELLRPGTSGARVALDSADQDAFYALRPDTHFRHDFVLLNRGSWEILFKAYGSGPVLERKVIVGDNGLPELELYPVTLNVRCVAFSSEDENDPGFLVQHAEEPAREVHSVDDATAATVAMADKDDTQDVSSRSDDTSAASVASDEDEAEGRASRRSKQIVVSKRANVKDLEFLILQECIGEPFRSRQNASESVSSVSSVSSQQEAVQDGIDRGLEAFSLERMRLWSVLESSDPLGLPVSLDPTETREASSTVPSVSPKSFSALRSASVNVQLLTEPEQTVEDANLEDGQTVVLELSSADGCWPLASVETLRSMRPRGGSFGGANPADDDCGENGKSDHREERHQHQQPVLMLGGGPLPHERHRSNKHRANQGTLTVSSSAHARMADGEGAQALALARKARTSKAGTAVARQQGNVRIPGNIGLCNLGNTCFMSAALQCLIHTELFKDYFVSGSWVLDVNLRNSRSTKGQLAEAFADLISTAWQGKSPPWSAPRKFKKELAKFDKRFTGFEQQDAQEMLGSLLDGLSEDLNRVQSKAYIELADSNGRADEVVAREWWENHLRRELSIITAMFTGQFKSLLECCDCGYQSARFEPYMLLSLPLPDSPFRTVSVHVVFADASRPTLKCCVRVDKMGTFEDVKNALLELQPGVAGEVIKPMDAQDERPARSLESARMILAFVYDRQIFSFARDDQPLRKLRDGDPLYAFELPVIGGLDMSETEFAEDGKAVLGDDQADIQVGTQVRVLQDSSDGELGTVVKIIPGKPSKKGQAENKYEVRIPVEVARENEANHYRTIKIPESRLMMEPLEPMVIRVEQRQWHKHTCYFLNPYRTTTVGMPFALFTSPDRLTGRELYQAISRQLGISEDEDEDEDVGVTEGTDKAGPEQDSPDQGGGKDLEAPGPSVAERKRTDVAEKDEAIRELWGFKLVLVTQPGGSCGCCSWMNACNGCPIIPDDNLVSLYDLVPGSTVAVDWGFASSIKDQHLAHSVQVLDTHSSVEEARKEEYKEMPLSDLIDNFSRSEKLQDFDQVRCSNCKDFKDHTKKIELWRAPPVLVIHLKRFQHSGYRKKKLLNLIKFPINDLNMHPYLAQAMPERDQPKAKDDEEETPDGDNAGGEDEVDSGGAQQVSDDALSDEKEGEDEKEETGSREDEITQQDQDDEGEEESVEAEKARLEDEARQVAEELLDSDFLGLKAYGGHKHGGIRAEYDLYGVVEHSGSLGSGHYVATAKNPGNGEWYLFDDKIVTKIDEANVLSSNAYLLFYVRKDVQALDSVSGIFPAESVNPKDLKTKLKELQPHQATEASSKCSIM</sequence>
<dbReference type="GO" id="GO:0008233">
    <property type="term" value="F:peptidase activity"/>
    <property type="evidence" value="ECO:0007669"/>
    <property type="project" value="UniProtKB-KW"/>
</dbReference>
<dbReference type="SUPFAM" id="SSF47473">
    <property type="entry name" value="EF-hand"/>
    <property type="match status" value="1"/>
</dbReference>
<feature type="domain" description="USP" evidence="4">
    <location>
        <begin position="760"/>
        <end position="1601"/>
    </location>
</feature>
<feature type="domain" description="DUSP" evidence="5">
    <location>
        <begin position="252"/>
        <end position="401"/>
    </location>
</feature>
<dbReference type="Pfam" id="PF06337">
    <property type="entry name" value="DUSP"/>
    <property type="match status" value="1"/>
</dbReference>
<evidence type="ECO:0000259" key="5">
    <source>
        <dbReference type="PROSITE" id="PS51283"/>
    </source>
</evidence>
<dbReference type="InterPro" id="IPR002048">
    <property type="entry name" value="EF_hand_dom"/>
</dbReference>
<dbReference type="EMBL" id="CAXAMM010001421">
    <property type="protein sequence ID" value="CAK8991898.1"/>
    <property type="molecule type" value="Genomic_DNA"/>
</dbReference>
<reference evidence="6 7" key="1">
    <citation type="submission" date="2024-02" db="EMBL/GenBank/DDBJ databases">
        <authorList>
            <person name="Chen Y."/>
            <person name="Shah S."/>
            <person name="Dougan E. K."/>
            <person name="Thang M."/>
            <person name="Chan C."/>
        </authorList>
    </citation>
    <scope>NUCLEOTIDE SEQUENCE [LARGE SCALE GENOMIC DNA]</scope>
</reference>
<dbReference type="PROSITE" id="PS00018">
    <property type="entry name" value="EF_HAND_1"/>
    <property type="match status" value="1"/>
</dbReference>
<keyword evidence="7" id="KW-1185">Reference proteome</keyword>
<comment type="caution">
    <text evidence="6">The sequence shown here is derived from an EMBL/GenBank/DDBJ whole genome shotgun (WGS) entry which is preliminary data.</text>
</comment>
<feature type="region of interest" description="Disordered" evidence="2">
    <location>
        <begin position="652"/>
        <end position="688"/>
    </location>
</feature>
<dbReference type="PANTHER" id="PTHR21646">
    <property type="entry name" value="UBIQUITIN CARBOXYL-TERMINAL HYDROLASE"/>
    <property type="match status" value="1"/>
</dbReference>
<evidence type="ECO:0000256" key="2">
    <source>
        <dbReference type="SAM" id="MobiDB-lite"/>
    </source>
</evidence>
<feature type="region of interest" description="Disordered" evidence="2">
    <location>
        <begin position="1430"/>
        <end position="1511"/>
    </location>
</feature>
<dbReference type="PROSITE" id="PS51283">
    <property type="entry name" value="DUSP"/>
    <property type="match status" value="1"/>
</dbReference>
<feature type="compositionally biased region" description="Basic and acidic residues" evidence="2">
    <location>
        <begin position="460"/>
        <end position="474"/>
    </location>
</feature>
<gene>
    <name evidence="6" type="ORF">SCF082_LOCUS2858</name>
</gene>
<dbReference type="InterPro" id="IPR006615">
    <property type="entry name" value="Pept_C19_DUSP"/>
</dbReference>
<feature type="compositionally biased region" description="Acidic residues" evidence="2">
    <location>
        <begin position="1201"/>
        <end position="1211"/>
    </location>
</feature>
<evidence type="ECO:0000259" key="4">
    <source>
        <dbReference type="PROSITE" id="PS50235"/>
    </source>
</evidence>
<keyword evidence="1" id="KW-0106">Calcium</keyword>
<feature type="compositionally biased region" description="Acidic residues" evidence="2">
    <location>
        <begin position="1439"/>
        <end position="1456"/>
    </location>
</feature>
<dbReference type="Proteomes" id="UP001642464">
    <property type="component" value="Unassembled WGS sequence"/>
</dbReference>
<dbReference type="SMART" id="SM00695">
    <property type="entry name" value="DUSP"/>
    <property type="match status" value="1"/>
</dbReference>
<feature type="compositionally biased region" description="Acidic residues" evidence="2">
    <location>
        <begin position="1488"/>
        <end position="1502"/>
    </location>
</feature>
<feature type="compositionally biased region" description="Basic and acidic residues" evidence="2">
    <location>
        <begin position="671"/>
        <end position="683"/>
    </location>
</feature>
<dbReference type="GO" id="GO:0006508">
    <property type="term" value="P:proteolysis"/>
    <property type="evidence" value="ECO:0007669"/>
    <property type="project" value="UniProtKB-KW"/>
</dbReference>
<dbReference type="InterPro" id="IPR018200">
    <property type="entry name" value="USP_CS"/>
</dbReference>
<dbReference type="PROSITE" id="PS50222">
    <property type="entry name" value="EF_HAND_2"/>
    <property type="match status" value="1"/>
</dbReference>
<dbReference type="InterPro" id="IPR035927">
    <property type="entry name" value="DUSP-like_sf"/>
</dbReference>
<accession>A0ABP0HQ22</accession>